<feature type="transmembrane region" description="Helical" evidence="1">
    <location>
        <begin position="38"/>
        <end position="59"/>
    </location>
</feature>
<dbReference type="AlphaFoldDB" id="A0A072P6P8"/>
<dbReference type="GeneID" id="25283060"/>
<dbReference type="Proteomes" id="UP000027920">
    <property type="component" value="Unassembled WGS sequence"/>
</dbReference>
<organism evidence="2 3">
    <name type="scientific">Exophiala aquamarina CBS 119918</name>
    <dbReference type="NCBI Taxonomy" id="1182545"/>
    <lineage>
        <taxon>Eukaryota</taxon>
        <taxon>Fungi</taxon>
        <taxon>Dikarya</taxon>
        <taxon>Ascomycota</taxon>
        <taxon>Pezizomycotina</taxon>
        <taxon>Eurotiomycetes</taxon>
        <taxon>Chaetothyriomycetidae</taxon>
        <taxon>Chaetothyriales</taxon>
        <taxon>Herpotrichiellaceae</taxon>
        <taxon>Exophiala</taxon>
    </lineage>
</organism>
<name>A0A072P6P8_9EURO</name>
<evidence type="ECO:0000313" key="3">
    <source>
        <dbReference type="Proteomes" id="UP000027920"/>
    </source>
</evidence>
<proteinExistence type="predicted"/>
<dbReference type="EMBL" id="AMGV01000007">
    <property type="protein sequence ID" value="KEF55397.1"/>
    <property type="molecule type" value="Genomic_DNA"/>
</dbReference>
<comment type="caution">
    <text evidence="2">The sequence shown here is derived from an EMBL/GenBank/DDBJ whole genome shotgun (WGS) entry which is preliminary data.</text>
</comment>
<reference evidence="2 3" key="1">
    <citation type="submission" date="2013-03" db="EMBL/GenBank/DDBJ databases">
        <title>The Genome Sequence of Exophiala aquamarina CBS 119918.</title>
        <authorList>
            <consortium name="The Broad Institute Genomics Platform"/>
            <person name="Cuomo C."/>
            <person name="de Hoog S."/>
            <person name="Gorbushina A."/>
            <person name="Walker B."/>
            <person name="Young S.K."/>
            <person name="Zeng Q."/>
            <person name="Gargeya S."/>
            <person name="Fitzgerald M."/>
            <person name="Haas B."/>
            <person name="Abouelleil A."/>
            <person name="Allen A.W."/>
            <person name="Alvarado L."/>
            <person name="Arachchi H.M."/>
            <person name="Berlin A.M."/>
            <person name="Chapman S.B."/>
            <person name="Gainer-Dewar J."/>
            <person name="Goldberg J."/>
            <person name="Griggs A."/>
            <person name="Gujja S."/>
            <person name="Hansen M."/>
            <person name="Howarth C."/>
            <person name="Imamovic A."/>
            <person name="Ireland A."/>
            <person name="Larimer J."/>
            <person name="McCowan C."/>
            <person name="Murphy C."/>
            <person name="Pearson M."/>
            <person name="Poon T.W."/>
            <person name="Priest M."/>
            <person name="Roberts A."/>
            <person name="Saif S."/>
            <person name="Shea T."/>
            <person name="Sisk P."/>
            <person name="Sykes S."/>
            <person name="Wortman J."/>
            <person name="Nusbaum C."/>
            <person name="Birren B."/>
        </authorList>
    </citation>
    <scope>NUCLEOTIDE SEQUENCE [LARGE SCALE GENOMIC DNA]</scope>
    <source>
        <strain evidence="2 3">CBS 119918</strain>
    </source>
</reference>
<accession>A0A072P6P8</accession>
<keyword evidence="1" id="KW-0812">Transmembrane</keyword>
<dbReference type="HOGENOM" id="CLU_2740029_0_0_1"/>
<dbReference type="VEuPathDB" id="FungiDB:A1O9_08147"/>
<evidence type="ECO:0000256" key="1">
    <source>
        <dbReference type="SAM" id="Phobius"/>
    </source>
</evidence>
<dbReference type="RefSeq" id="XP_013257987.1">
    <property type="nucleotide sequence ID" value="XM_013402533.1"/>
</dbReference>
<evidence type="ECO:0000313" key="2">
    <source>
        <dbReference type="EMBL" id="KEF55397.1"/>
    </source>
</evidence>
<keyword evidence="3" id="KW-1185">Reference proteome</keyword>
<protein>
    <submittedName>
        <fullName evidence="2">Uncharacterized protein</fullName>
    </submittedName>
</protein>
<gene>
    <name evidence="2" type="ORF">A1O9_08147</name>
</gene>
<sequence length="71" mass="7743">MANVAIQPPRRLFSSASLVRTMLQDADQRTNHHRSRNLLVAVTGMTLAILAVATVPIQVGVEINDACVNIY</sequence>
<keyword evidence="1" id="KW-1133">Transmembrane helix</keyword>
<keyword evidence="1" id="KW-0472">Membrane</keyword>